<evidence type="ECO:0000256" key="7">
    <source>
        <dbReference type="SAM" id="MobiDB-lite"/>
    </source>
</evidence>
<dbReference type="InterPro" id="IPR000627">
    <property type="entry name" value="Intradiol_dOase_C"/>
</dbReference>
<dbReference type="InterPro" id="IPR007535">
    <property type="entry name" value="Catechol_dOase_N"/>
</dbReference>
<dbReference type="Gene3D" id="2.60.130.10">
    <property type="entry name" value="Aromatic compound dioxygenase"/>
    <property type="match status" value="1"/>
</dbReference>
<keyword evidence="3" id="KW-0479">Metal-binding</keyword>
<evidence type="ECO:0000256" key="5">
    <source>
        <dbReference type="ARBA" id="ARBA00023002"/>
    </source>
</evidence>
<evidence type="ECO:0000259" key="8">
    <source>
        <dbReference type="PROSITE" id="PS00083"/>
    </source>
</evidence>
<evidence type="ECO:0000256" key="4">
    <source>
        <dbReference type="ARBA" id="ARBA00022964"/>
    </source>
</evidence>
<organism evidence="9 10">
    <name type="scientific">Falsiroseomonas stagni DSM 19981</name>
    <dbReference type="NCBI Taxonomy" id="1123062"/>
    <lineage>
        <taxon>Bacteria</taxon>
        <taxon>Pseudomonadati</taxon>
        <taxon>Pseudomonadota</taxon>
        <taxon>Alphaproteobacteria</taxon>
        <taxon>Acetobacterales</taxon>
        <taxon>Roseomonadaceae</taxon>
        <taxon>Falsiroseomonas</taxon>
    </lineage>
</organism>
<dbReference type="GO" id="GO:0018576">
    <property type="term" value="F:catechol 1,2-dioxygenase activity"/>
    <property type="evidence" value="ECO:0007669"/>
    <property type="project" value="InterPro"/>
</dbReference>
<proteinExistence type="inferred from homology"/>
<keyword evidence="10" id="KW-1185">Reference proteome</keyword>
<dbReference type="EMBL" id="FOSQ01000019">
    <property type="protein sequence ID" value="SFL09106.1"/>
    <property type="molecule type" value="Genomic_DNA"/>
</dbReference>
<dbReference type="STRING" id="1123062.SAMN02745775_11910"/>
<keyword evidence="6" id="KW-0408">Iron</keyword>
<evidence type="ECO:0000256" key="1">
    <source>
        <dbReference type="ARBA" id="ARBA00001965"/>
    </source>
</evidence>
<dbReference type="AlphaFoldDB" id="A0A1I4EX44"/>
<accession>A0A1I4EX44</accession>
<dbReference type="PANTHER" id="PTHR33711:SF7">
    <property type="entry name" value="INTRADIOL RING-CLEAVAGE DIOXYGENASES DOMAIN-CONTAINING PROTEIN-RELATED"/>
    <property type="match status" value="1"/>
</dbReference>
<feature type="region of interest" description="Disordered" evidence="7">
    <location>
        <begin position="284"/>
        <end position="314"/>
    </location>
</feature>
<dbReference type="GO" id="GO:0009712">
    <property type="term" value="P:catechol-containing compound metabolic process"/>
    <property type="evidence" value="ECO:0007669"/>
    <property type="project" value="InterPro"/>
</dbReference>
<dbReference type="InterPro" id="IPR050770">
    <property type="entry name" value="Intradiol_RC_Dioxygenase"/>
</dbReference>
<evidence type="ECO:0000256" key="2">
    <source>
        <dbReference type="ARBA" id="ARBA00007825"/>
    </source>
</evidence>
<gene>
    <name evidence="9" type="ORF">SAMN02745775_11910</name>
</gene>
<reference evidence="9 10" key="1">
    <citation type="submission" date="2016-10" db="EMBL/GenBank/DDBJ databases">
        <authorList>
            <person name="de Groot N.N."/>
        </authorList>
    </citation>
    <scope>NUCLEOTIDE SEQUENCE [LARGE SCALE GENOMIC DNA]</scope>
    <source>
        <strain evidence="9 10">DSM 19981</strain>
    </source>
</reference>
<evidence type="ECO:0000313" key="10">
    <source>
        <dbReference type="Proteomes" id="UP000199473"/>
    </source>
</evidence>
<feature type="domain" description="Intradiol ring-cleavage dioxygenases" evidence="8">
    <location>
        <begin position="131"/>
        <end position="159"/>
    </location>
</feature>
<evidence type="ECO:0000256" key="3">
    <source>
        <dbReference type="ARBA" id="ARBA00022723"/>
    </source>
</evidence>
<dbReference type="Pfam" id="PF04444">
    <property type="entry name" value="Dioxygenase_N"/>
    <property type="match status" value="1"/>
</dbReference>
<dbReference type="SUPFAM" id="SSF49482">
    <property type="entry name" value="Aromatic compound dioxygenase"/>
    <property type="match status" value="1"/>
</dbReference>
<dbReference type="Pfam" id="PF00775">
    <property type="entry name" value="Dioxygenase_C"/>
    <property type="match status" value="1"/>
</dbReference>
<dbReference type="OrthoDB" id="9800887at2"/>
<dbReference type="Proteomes" id="UP000199473">
    <property type="component" value="Unassembled WGS sequence"/>
</dbReference>
<evidence type="ECO:0000256" key="6">
    <source>
        <dbReference type="ARBA" id="ARBA00023004"/>
    </source>
</evidence>
<dbReference type="RefSeq" id="WP_092963092.1">
    <property type="nucleotide sequence ID" value="NZ_FOSQ01000019.1"/>
</dbReference>
<keyword evidence="5" id="KW-0560">Oxidoreductase</keyword>
<dbReference type="GO" id="GO:0008199">
    <property type="term" value="F:ferric iron binding"/>
    <property type="evidence" value="ECO:0007669"/>
    <property type="project" value="InterPro"/>
</dbReference>
<keyword evidence="4 9" id="KW-0223">Dioxygenase</keyword>
<sequence>MQDLNVNDVTDAVIEQMATTPDPRLKEIMEAAVRHLHAFAREVNLTPDEWLKGIAFMTAVGQACTPYRQEFILLSDVIGLSRLVNVMHDAGGREAAGTETSLLGPFFRESAPKIPLGGTLANVSKGSDIIIYGQVTDSDGKPVPHAVMDVWQTNEDGHYDLQAYDPTMMDMRGQLQCDEEGRFHFRTFRPLGYSIPMDGPVGDLVKRQARHGFRPAHIHTLIAAPGYRELVTALYFADDKHVDSDTVFGVSKSLVIMPSLDLPDAPVKGVPSIRYDFTMSRDVDGTGGRVGSDPSKLVPAGRVGSDPSKLMPTG</sequence>
<evidence type="ECO:0000313" key="9">
    <source>
        <dbReference type="EMBL" id="SFL09106.1"/>
    </source>
</evidence>
<dbReference type="InterPro" id="IPR015889">
    <property type="entry name" value="Intradiol_dOase_core"/>
</dbReference>
<name>A0A1I4EX44_9PROT</name>
<dbReference type="PROSITE" id="PS00083">
    <property type="entry name" value="INTRADIOL_DIOXYGENAS"/>
    <property type="match status" value="1"/>
</dbReference>
<comment type="similarity">
    <text evidence="2">Belongs to the intradiol ring-cleavage dioxygenase family.</text>
</comment>
<dbReference type="PANTHER" id="PTHR33711">
    <property type="entry name" value="DIOXYGENASE, PUTATIVE (AFU_ORTHOLOGUE AFUA_2G02910)-RELATED"/>
    <property type="match status" value="1"/>
</dbReference>
<protein>
    <submittedName>
        <fullName evidence="9">Hydroxyquinol 1,2-dioxygenase</fullName>
    </submittedName>
</protein>
<comment type="cofactor">
    <cofactor evidence="1">
        <name>Fe(3+)</name>
        <dbReference type="ChEBI" id="CHEBI:29034"/>
    </cofactor>
</comment>